<organism evidence="16 17">
    <name type="scientific">Treponema vincentii</name>
    <dbReference type="NCBI Taxonomy" id="69710"/>
    <lineage>
        <taxon>Bacteria</taxon>
        <taxon>Pseudomonadati</taxon>
        <taxon>Spirochaetota</taxon>
        <taxon>Spirochaetia</taxon>
        <taxon>Spirochaetales</taxon>
        <taxon>Treponemataceae</taxon>
        <taxon>Treponema</taxon>
    </lineage>
</organism>
<dbReference type="InterPro" id="IPR013785">
    <property type="entry name" value="Aldolase_TIM"/>
</dbReference>
<dbReference type="Gene3D" id="1.10.1200.80">
    <property type="entry name" value="Putative flavin oxidoreducatase, domain 2"/>
    <property type="match status" value="1"/>
</dbReference>
<dbReference type="SUPFAM" id="SSF51395">
    <property type="entry name" value="FMN-linked oxidoreductases"/>
    <property type="match status" value="1"/>
</dbReference>
<comment type="catalytic activity">
    <reaction evidence="11">
        <text>a 5,6-dihydrouridine in tRNA + NAD(+) = a uridine in tRNA + NADH + H(+)</text>
        <dbReference type="Rhea" id="RHEA:54452"/>
        <dbReference type="Rhea" id="RHEA-COMP:13339"/>
        <dbReference type="Rhea" id="RHEA-COMP:13887"/>
        <dbReference type="ChEBI" id="CHEBI:15378"/>
        <dbReference type="ChEBI" id="CHEBI:57540"/>
        <dbReference type="ChEBI" id="CHEBI:57945"/>
        <dbReference type="ChEBI" id="CHEBI:65315"/>
        <dbReference type="ChEBI" id="CHEBI:74443"/>
    </reaction>
</comment>
<evidence type="ECO:0000256" key="13">
    <source>
        <dbReference type="PIRSR" id="PIRSR006621-1"/>
    </source>
</evidence>
<keyword evidence="8" id="KW-0694">RNA-binding</keyword>
<evidence type="ECO:0000256" key="14">
    <source>
        <dbReference type="PIRSR" id="PIRSR006621-2"/>
    </source>
</evidence>
<feature type="active site" description="Proton donor" evidence="13">
    <location>
        <position position="111"/>
    </location>
</feature>
<feature type="binding site" evidence="14">
    <location>
        <position position="185"/>
    </location>
    <ligand>
        <name>FMN</name>
        <dbReference type="ChEBI" id="CHEBI:58210"/>
    </ligand>
</feature>
<keyword evidence="5 12" id="KW-0288">FMN</keyword>
<reference evidence="16 17" key="1">
    <citation type="submission" date="2020-01" db="EMBL/GenBank/DDBJ databases">
        <title>Complete genome sequence of a human oral phylogroup 1 Treponema sp. strain ATCC 700766, originally isolated from periodontitis dental plaque.</title>
        <authorList>
            <person name="Chan Y."/>
            <person name="Huo Y.-B."/>
            <person name="Yu X.-L."/>
            <person name="Zeng H."/>
            <person name="Leung W.-K."/>
            <person name="Watt R.M."/>
        </authorList>
    </citation>
    <scope>NUCLEOTIDE SEQUENCE [LARGE SCALE GENOMIC DNA]</scope>
    <source>
        <strain evidence="16 17">OMZ 804</strain>
    </source>
</reference>
<comment type="cofactor">
    <cofactor evidence="1 12 14">
        <name>FMN</name>
        <dbReference type="ChEBI" id="CHEBI:58210"/>
    </cofactor>
</comment>
<dbReference type="EC" id="1.3.1.-" evidence="12"/>
<sequence>METDSQLYRPVTIGNLTLPGNIFLAPVAGYSDRSFRSICVDWGADFTYTEMVSSEAYIRNSAKTEKLITRAHNERRYAVQIFGANPDFMAGTAVRIIERYHPECIDINAGCPMPKITKTGAGSALMRNPEKLYAVVKAVKDAVEQTGVAVPVTVKIRSGWSQTELTWKEAAIAAVEAGAAALTIHPRTCAQCYSGTADWDILAQLVQIMRGRVPVFGSGDLFSPQAAYDMLVSTGCIGVMFARGAMGNPFIFRQTRELLQTGAYSEITPADKIETAKKELMMLCEKAGEQTACREMRKRFAAYTKGIVGGAKLREQLVQASSIQDYERILKNFSLQAVYPHTDNNR</sequence>
<evidence type="ECO:0000256" key="11">
    <source>
        <dbReference type="ARBA" id="ARBA00048802"/>
    </source>
</evidence>
<evidence type="ECO:0000256" key="9">
    <source>
        <dbReference type="ARBA" id="ARBA00023002"/>
    </source>
</evidence>
<dbReference type="NCBIfam" id="TIGR00737">
    <property type="entry name" value="nifR3_yhdG"/>
    <property type="match status" value="1"/>
</dbReference>
<keyword evidence="14" id="KW-0547">Nucleotide-binding</keyword>
<evidence type="ECO:0000259" key="15">
    <source>
        <dbReference type="Pfam" id="PF01207"/>
    </source>
</evidence>
<feature type="domain" description="DUS-like FMN-binding" evidence="15">
    <location>
        <begin position="24"/>
        <end position="329"/>
    </location>
</feature>
<feature type="binding site" evidence="14">
    <location>
        <position position="155"/>
    </location>
    <ligand>
        <name>FMN</name>
        <dbReference type="ChEBI" id="CHEBI:58210"/>
    </ligand>
</feature>
<dbReference type="AlphaFoldDB" id="A0A6P1Y3X0"/>
<evidence type="ECO:0000256" key="8">
    <source>
        <dbReference type="ARBA" id="ARBA00022884"/>
    </source>
</evidence>
<name>A0A6P1Y3X0_9SPIR</name>
<keyword evidence="3" id="KW-0820">tRNA-binding</keyword>
<evidence type="ECO:0000256" key="4">
    <source>
        <dbReference type="ARBA" id="ARBA00022630"/>
    </source>
</evidence>
<evidence type="ECO:0000256" key="3">
    <source>
        <dbReference type="ARBA" id="ARBA00022555"/>
    </source>
</evidence>
<dbReference type="InterPro" id="IPR004652">
    <property type="entry name" value="DusB-like"/>
</dbReference>
<dbReference type="GO" id="GO:0050660">
    <property type="term" value="F:flavin adenine dinucleotide binding"/>
    <property type="evidence" value="ECO:0007669"/>
    <property type="project" value="InterPro"/>
</dbReference>
<evidence type="ECO:0000256" key="12">
    <source>
        <dbReference type="PIRNR" id="PIRNR006621"/>
    </source>
</evidence>
<dbReference type="GO" id="GO:0000049">
    <property type="term" value="F:tRNA binding"/>
    <property type="evidence" value="ECO:0007669"/>
    <property type="project" value="UniProtKB-KW"/>
</dbReference>
<dbReference type="InterPro" id="IPR018517">
    <property type="entry name" value="tRNA_hU_synthase_CS"/>
</dbReference>
<evidence type="ECO:0000313" key="16">
    <source>
        <dbReference type="EMBL" id="QHX44478.1"/>
    </source>
</evidence>
<feature type="binding site" evidence="14">
    <location>
        <position position="80"/>
    </location>
    <ligand>
        <name>FMN</name>
        <dbReference type="ChEBI" id="CHEBI:58210"/>
    </ligand>
</feature>
<dbReference type="Proteomes" id="UP000464374">
    <property type="component" value="Chromosome"/>
</dbReference>
<evidence type="ECO:0000256" key="6">
    <source>
        <dbReference type="ARBA" id="ARBA00022694"/>
    </source>
</evidence>
<dbReference type="Pfam" id="PF01207">
    <property type="entry name" value="Dus"/>
    <property type="match status" value="1"/>
</dbReference>
<evidence type="ECO:0000256" key="5">
    <source>
        <dbReference type="ARBA" id="ARBA00022643"/>
    </source>
</evidence>
<evidence type="ECO:0000256" key="1">
    <source>
        <dbReference type="ARBA" id="ARBA00001917"/>
    </source>
</evidence>
<dbReference type="PANTHER" id="PTHR45846:SF1">
    <property type="entry name" value="TRNA-DIHYDROURIDINE(47) SYNTHASE [NAD(P)(+)]-LIKE"/>
    <property type="match status" value="1"/>
</dbReference>
<evidence type="ECO:0000256" key="2">
    <source>
        <dbReference type="ARBA" id="ARBA00002790"/>
    </source>
</evidence>
<keyword evidence="6 12" id="KW-0819">tRNA processing</keyword>
<gene>
    <name evidence="16" type="primary">dusB</name>
    <name evidence="16" type="ORF">GWP43_04410</name>
</gene>
<dbReference type="InterPro" id="IPR024036">
    <property type="entry name" value="tRNA-dHydroUridine_Synthase_C"/>
</dbReference>
<dbReference type="EMBL" id="CP048020">
    <property type="protein sequence ID" value="QHX44478.1"/>
    <property type="molecule type" value="Genomic_DNA"/>
</dbReference>
<evidence type="ECO:0000256" key="7">
    <source>
        <dbReference type="ARBA" id="ARBA00022857"/>
    </source>
</evidence>
<dbReference type="InterPro" id="IPR035587">
    <property type="entry name" value="DUS-like_FMN-bd"/>
</dbReference>
<dbReference type="InterPro" id="IPR001269">
    <property type="entry name" value="DUS_fam"/>
</dbReference>
<accession>A0A6P1Y3X0</accession>
<keyword evidence="9 12" id="KW-0560">Oxidoreductase</keyword>
<protein>
    <recommendedName>
        <fullName evidence="12">tRNA-dihydrouridine synthase</fullName>
        <ecNumber evidence="12">1.3.1.-</ecNumber>
    </recommendedName>
</protein>
<keyword evidence="7" id="KW-0521">NADP</keyword>
<proteinExistence type="inferred from homology"/>
<evidence type="ECO:0000313" key="17">
    <source>
        <dbReference type="Proteomes" id="UP000464374"/>
    </source>
</evidence>
<keyword evidence="4 12" id="KW-0285">Flavoprotein</keyword>
<comment type="function">
    <text evidence="2 12">Catalyzes the synthesis of 5,6-dihydrouridine (D), a modified base found in the D-loop of most tRNAs, via the reduction of the C5-C6 double bond in target uridines.</text>
</comment>
<feature type="binding site" evidence="14">
    <location>
        <begin position="242"/>
        <end position="243"/>
    </location>
    <ligand>
        <name>FMN</name>
        <dbReference type="ChEBI" id="CHEBI:58210"/>
    </ligand>
</feature>
<dbReference type="GO" id="GO:0017150">
    <property type="term" value="F:tRNA dihydrouridine synthase activity"/>
    <property type="evidence" value="ECO:0007669"/>
    <property type="project" value="InterPro"/>
</dbReference>
<dbReference type="PIRSF" id="PIRSF006621">
    <property type="entry name" value="Dus"/>
    <property type="match status" value="1"/>
</dbReference>
<dbReference type="Gene3D" id="3.20.20.70">
    <property type="entry name" value="Aldolase class I"/>
    <property type="match status" value="1"/>
</dbReference>
<dbReference type="PANTHER" id="PTHR45846">
    <property type="entry name" value="TRNA-DIHYDROURIDINE(47) SYNTHASE [NAD(P)(+)]-LIKE"/>
    <property type="match status" value="1"/>
</dbReference>
<evidence type="ECO:0000256" key="10">
    <source>
        <dbReference type="ARBA" id="ARBA00048205"/>
    </source>
</evidence>
<comment type="catalytic activity">
    <reaction evidence="10">
        <text>a 5,6-dihydrouridine in tRNA + NADP(+) = a uridine in tRNA + NADPH + H(+)</text>
        <dbReference type="Rhea" id="RHEA:23624"/>
        <dbReference type="Rhea" id="RHEA-COMP:13339"/>
        <dbReference type="Rhea" id="RHEA-COMP:13887"/>
        <dbReference type="ChEBI" id="CHEBI:15378"/>
        <dbReference type="ChEBI" id="CHEBI:57783"/>
        <dbReference type="ChEBI" id="CHEBI:58349"/>
        <dbReference type="ChEBI" id="CHEBI:65315"/>
        <dbReference type="ChEBI" id="CHEBI:74443"/>
    </reaction>
</comment>
<comment type="similarity">
    <text evidence="12">Belongs to the dus family.</text>
</comment>
<dbReference type="PROSITE" id="PS01136">
    <property type="entry name" value="UPF0034"/>
    <property type="match status" value="1"/>
</dbReference>
<dbReference type="CDD" id="cd02801">
    <property type="entry name" value="DUS_like_FMN"/>
    <property type="match status" value="1"/>
</dbReference>
<dbReference type="KEGG" id="trz:GWP43_04410"/>